<dbReference type="AlphaFoldDB" id="A0A6H1ZQI2"/>
<organism evidence="1">
    <name type="scientific">viral metagenome</name>
    <dbReference type="NCBI Taxonomy" id="1070528"/>
    <lineage>
        <taxon>unclassified sequences</taxon>
        <taxon>metagenomes</taxon>
        <taxon>organismal metagenomes</taxon>
    </lineage>
</organism>
<protein>
    <submittedName>
        <fullName evidence="1">Uncharacterized protein</fullName>
    </submittedName>
</protein>
<evidence type="ECO:0000313" key="1">
    <source>
        <dbReference type="EMBL" id="QJA49722.1"/>
    </source>
</evidence>
<accession>A0A6H1ZQI2</accession>
<sequence length="227" mass="26484">MKRGDKVKILCKTKGLSLDFCGIPAESSGTIVRMYYESLDIMPYIHNNKFQNYTFHISDVELIKEELMYEVVRDKKLSFIDLQTNSQMTINEVHKFIEDYMLRYAHTKTSNILSNDLIIYAQDKPCFIAFLLNGKYIKRKKEEIFYKIGGKFKNKFHTVMLCQLKTKEQTISGHVAAVVVESERYYLTDVGVMYTGNSIEVSNTRKITEMELENILGINYTNFKKVE</sequence>
<reference evidence="1" key="1">
    <citation type="submission" date="2020-03" db="EMBL/GenBank/DDBJ databases">
        <title>The deep terrestrial virosphere.</title>
        <authorList>
            <person name="Holmfeldt K."/>
            <person name="Nilsson E."/>
            <person name="Simone D."/>
            <person name="Lopez-Fernandez M."/>
            <person name="Wu X."/>
            <person name="de Brujin I."/>
            <person name="Lundin D."/>
            <person name="Andersson A."/>
            <person name="Bertilsson S."/>
            <person name="Dopson M."/>
        </authorList>
    </citation>
    <scope>NUCLEOTIDE SEQUENCE</scope>
    <source>
        <strain evidence="1">TM448A01437</strain>
    </source>
</reference>
<gene>
    <name evidence="1" type="ORF">TM448A01437_0008</name>
</gene>
<name>A0A6H1ZQI2_9ZZZZ</name>
<dbReference type="EMBL" id="MT144151">
    <property type="protein sequence ID" value="QJA49722.1"/>
    <property type="molecule type" value="Genomic_DNA"/>
</dbReference>
<proteinExistence type="predicted"/>